<keyword evidence="1" id="KW-1133">Transmembrane helix</keyword>
<dbReference type="AlphaFoldDB" id="A0A0G6DBT5"/>
<dbReference type="Pfam" id="PF11444">
    <property type="entry name" value="DUF2895"/>
    <property type="match status" value="1"/>
</dbReference>
<reference evidence="2" key="1">
    <citation type="journal article" date="2015" name="MBio">
        <title>Phylogenetic Distribution of CRISPR-Cas Systems in Antibiotic-Resistant Pseudomonas aeruginosa.</title>
        <authorList>
            <person name="van Belkum A."/>
            <person name="Soriaga L.B."/>
            <person name="LaFave M.C."/>
            <person name="Akella S."/>
            <person name="Veyrieras J.B."/>
            <person name="Barbu E.M."/>
            <person name="Shortridge D."/>
            <person name="Blanc B."/>
            <person name="Hannum G."/>
            <person name="Zambardi G."/>
            <person name="Miller K."/>
            <person name="Enright M.C."/>
            <person name="Mugnier N."/>
            <person name="Brami D."/>
            <person name="Schicklin S."/>
            <person name="Felderman M."/>
            <person name="Schwartz A.S."/>
            <person name="Richardson T.H."/>
            <person name="Peterson T.C."/>
            <person name="Hubby B."/>
            <person name="Cady K.C."/>
        </authorList>
    </citation>
    <scope>NUCLEOTIDE SEQUENCE</scope>
    <source>
        <strain evidence="2">WH-SGI-V-07174</strain>
    </source>
</reference>
<dbReference type="EMBL" id="KT887560">
    <property type="protein sequence ID" value="ALY08301.1"/>
    <property type="molecule type" value="Genomic_DNA"/>
</dbReference>
<evidence type="ECO:0000256" key="1">
    <source>
        <dbReference type="SAM" id="Phobius"/>
    </source>
</evidence>
<name>A0A0G6DBT5_PSEAI</name>
<organism evidence="2">
    <name type="scientific">Pseudomonas aeruginosa</name>
    <dbReference type="NCBI Taxonomy" id="287"/>
    <lineage>
        <taxon>Bacteria</taxon>
        <taxon>Pseudomonadati</taxon>
        <taxon>Pseudomonadota</taxon>
        <taxon>Gammaproteobacteria</taxon>
        <taxon>Pseudomonadales</taxon>
        <taxon>Pseudomonadaceae</taxon>
        <taxon>Pseudomonas</taxon>
    </lineage>
</organism>
<evidence type="ECO:0000313" key="4">
    <source>
        <dbReference type="Proteomes" id="UP000045039"/>
    </source>
</evidence>
<dbReference type="PATRIC" id="fig|287.2540.peg.1913"/>
<evidence type="ECO:0000313" key="2">
    <source>
        <dbReference type="EMBL" id="ALY08301.1"/>
    </source>
</evidence>
<gene>
    <name evidence="3" type="ORF">PAERUG_P19_London_7_VIM_2_05_10_04579</name>
</gene>
<dbReference type="InterPro" id="IPR021548">
    <property type="entry name" value="DUF2895"/>
</dbReference>
<accession>A0A0G6DBT5</accession>
<feature type="transmembrane region" description="Helical" evidence="1">
    <location>
        <begin position="16"/>
        <end position="36"/>
    </location>
</feature>
<keyword evidence="1" id="KW-0472">Membrane</keyword>
<reference evidence="3" key="3">
    <citation type="submission" date="2015-06" db="EMBL/GenBank/DDBJ databases">
        <authorList>
            <person name="Radhakrishnan R."/>
            <person name="Underwood A."/>
            <person name="Al-Shahib A."/>
        </authorList>
    </citation>
    <scope>NUCLEOTIDE SEQUENCE</scope>
    <source>
        <strain evidence="3">P19_London_7_VIM_2_05_10</strain>
    </source>
</reference>
<proteinExistence type="predicted"/>
<dbReference type="Proteomes" id="UP000045039">
    <property type="component" value="Unassembled WGS sequence"/>
</dbReference>
<protein>
    <submittedName>
        <fullName evidence="2">Integrating conjugative element protein</fullName>
    </submittedName>
</protein>
<evidence type="ECO:0000313" key="3">
    <source>
        <dbReference type="EMBL" id="CRP47171.1"/>
    </source>
</evidence>
<reference evidence="4" key="2">
    <citation type="submission" date="2015-06" db="EMBL/GenBank/DDBJ databases">
        <authorList>
            <person name="Radhakrishnan Rajesh"/>
            <person name="Underwood Anthony"/>
            <person name="Al-Shahib Ali"/>
        </authorList>
    </citation>
    <scope>NUCLEOTIDE SEQUENCE [LARGE SCALE GENOMIC DNA]</scope>
    <source>
        <strain evidence="4">P19_London_7_VIM_2_05_10</strain>
    </source>
</reference>
<dbReference type="NCBIfam" id="TIGR03746">
    <property type="entry name" value="conj_TIGR03746"/>
    <property type="match status" value="1"/>
</dbReference>
<keyword evidence="1" id="KW-0812">Transmembrane</keyword>
<dbReference type="EMBL" id="CVVU01000223">
    <property type="protein sequence ID" value="CRP47171.1"/>
    <property type="molecule type" value="Genomic_DNA"/>
</dbReference>
<sequence>MSFRKHTAQQQAHINTFRFITGFLCMVIVVLAYCVWEARKDLWIHIPPDLRSGSTRLWWDIPPESVYAFGLYIFQQVQRWPKDGEVDYKGNLFRYAAYLTPSCKVFLEKDFEFRRNAGELRGRERTTSEIPGRGIGESDGRVIQHSINDWTVNLDMDSTEYYAGEKIKRALARYPLHVIRADVDPETNPFGLQWDCYSDTPQRIELEEPAAPTKREGGL</sequence>
<dbReference type="RefSeq" id="WP_003156959.1">
    <property type="nucleotide sequence ID" value="NZ_CAADMM010000131.1"/>
</dbReference>